<reference evidence="1" key="2">
    <citation type="submission" date="2023-01" db="EMBL/GenBank/DDBJ databases">
        <authorList>
            <person name="Sun Q."/>
            <person name="Evtushenko L."/>
        </authorList>
    </citation>
    <scope>NUCLEOTIDE SEQUENCE</scope>
    <source>
        <strain evidence="1">VKM B-2789</strain>
    </source>
</reference>
<sequence>MTIAAASDTGASPLAAPAAAVVTLGMYDPPFLHAAQDALWAALRRALVAEGVEALAGRLPPTLDRARPIGEALVDPRLALGHTCGYPLRTRYAGRLKPVATPAYATPYTEGGWHRSAIVVRVDEAAPDLAALRGRVAAINGTDSNSGMNLFRAALAPLAGGRPFFSAVVETGAHLASVEAVAQGRADVAAIDGVTFTLAARHAPERVAGVRVIAVTPASPGLPLVVPVDTPEPQVAAIRRALDAFLADPAAADARAAFGLVGFEAIPEAAYDRVIELEDAAIAAGYPRLA</sequence>
<dbReference type="AlphaFoldDB" id="A0A9W6JVY4"/>
<keyword evidence="2" id="KW-1185">Reference proteome</keyword>
<comment type="caution">
    <text evidence="1">The sequence shown here is derived from an EMBL/GenBank/DDBJ whole genome shotgun (WGS) entry which is preliminary data.</text>
</comment>
<accession>A0A9W6JVY4</accession>
<dbReference type="RefSeq" id="WP_213364656.1">
    <property type="nucleotide sequence ID" value="NZ_BSFM01000014.1"/>
</dbReference>
<dbReference type="EMBL" id="BSFM01000014">
    <property type="protein sequence ID" value="GLK84796.1"/>
    <property type="molecule type" value="Genomic_DNA"/>
</dbReference>
<evidence type="ECO:0000313" key="2">
    <source>
        <dbReference type="Proteomes" id="UP001143330"/>
    </source>
</evidence>
<protein>
    <submittedName>
        <fullName evidence="1">Phosphate ABC transporter substrate-binding protein</fullName>
    </submittedName>
</protein>
<evidence type="ECO:0000313" key="1">
    <source>
        <dbReference type="EMBL" id="GLK84796.1"/>
    </source>
</evidence>
<dbReference type="Gene3D" id="3.40.190.10">
    <property type="entry name" value="Periplasmic binding protein-like II"/>
    <property type="match status" value="2"/>
</dbReference>
<gene>
    <name evidence="1" type="ORF">GCM10017653_28660</name>
</gene>
<dbReference type="Pfam" id="PF12974">
    <property type="entry name" value="Phosphonate-bd"/>
    <property type="match status" value="1"/>
</dbReference>
<dbReference type="Proteomes" id="UP001143330">
    <property type="component" value="Unassembled WGS sequence"/>
</dbReference>
<dbReference type="PANTHER" id="PTHR35841">
    <property type="entry name" value="PHOSPHONATES-BINDING PERIPLASMIC PROTEIN"/>
    <property type="match status" value="1"/>
</dbReference>
<organism evidence="1 2">
    <name type="scientific">Ancylobacter defluvii</name>
    <dbReference type="NCBI Taxonomy" id="1282440"/>
    <lineage>
        <taxon>Bacteria</taxon>
        <taxon>Pseudomonadati</taxon>
        <taxon>Pseudomonadota</taxon>
        <taxon>Alphaproteobacteria</taxon>
        <taxon>Hyphomicrobiales</taxon>
        <taxon>Xanthobacteraceae</taxon>
        <taxon>Ancylobacter</taxon>
    </lineage>
</organism>
<dbReference type="SUPFAM" id="SSF53850">
    <property type="entry name" value="Periplasmic binding protein-like II"/>
    <property type="match status" value="1"/>
</dbReference>
<proteinExistence type="predicted"/>
<reference evidence="1" key="1">
    <citation type="journal article" date="2014" name="Int. J. Syst. Evol. Microbiol.">
        <title>Complete genome sequence of Corynebacterium casei LMG S-19264T (=DSM 44701T), isolated from a smear-ripened cheese.</title>
        <authorList>
            <consortium name="US DOE Joint Genome Institute (JGI-PGF)"/>
            <person name="Walter F."/>
            <person name="Albersmeier A."/>
            <person name="Kalinowski J."/>
            <person name="Ruckert C."/>
        </authorList>
    </citation>
    <scope>NUCLEOTIDE SEQUENCE</scope>
    <source>
        <strain evidence="1">VKM B-2789</strain>
    </source>
</reference>
<dbReference type="PANTHER" id="PTHR35841:SF1">
    <property type="entry name" value="PHOSPHONATES-BINDING PERIPLASMIC PROTEIN"/>
    <property type="match status" value="1"/>
</dbReference>
<name>A0A9W6JVY4_9HYPH</name>